<evidence type="ECO:0000313" key="3">
    <source>
        <dbReference type="Proteomes" id="UP001207430"/>
    </source>
</evidence>
<keyword evidence="1" id="KW-1133">Transmembrane helix</keyword>
<protein>
    <submittedName>
        <fullName evidence="2">Uncharacterized protein</fullName>
    </submittedName>
</protein>
<proteinExistence type="predicted"/>
<feature type="transmembrane region" description="Helical" evidence="1">
    <location>
        <begin position="76"/>
        <end position="99"/>
    </location>
</feature>
<comment type="caution">
    <text evidence="2">The sequence shown here is derived from an EMBL/GenBank/DDBJ whole genome shotgun (WGS) entry which is preliminary data.</text>
</comment>
<accession>A0AAW5W1K7</accession>
<gene>
    <name evidence="2" type="ORF">NLN86_12485</name>
</gene>
<evidence type="ECO:0000313" key="2">
    <source>
        <dbReference type="EMBL" id="MCX9002466.1"/>
    </source>
</evidence>
<sequence>MYTKYLSLVAALIAVANGIIIAGNDLVFGTRSGLPVVSAVIAVIFVALGFFVWRLGQLFWQLEREINTSSSTYSALSRLMVIAFTIVGLVMLCALYGLYSRILQDAAIFG</sequence>
<name>A0AAW5W1K7_9ENTR</name>
<reference evidence="2" key="1">
    <citation type="submission" date="2022-07" db="EMBL/GenBank/DDBJ databases">
        <title>Genome Sequence of Citrobacter portucalensis from Edible Snails.</title>
        <authorList>
            <person name="Okafor A.C."/>
            <person name="Ogbo F.C."/>
            <person name="Ruppitsch W."/>
            <person name="Allerberger F."/>
        </authorList>
    </citation>
    <scope>NUCLEOTIDE SEQUENCE</scope>
    <source>
        <strain evidence="2">Igbk 7</strain>
    </source>
</reference>
<dbReference type="AlphaFoldDB" id="A0AAW5W1K7"/>
<keyword evidence="1" id="KW-0812">Transmembrane</keyword>
<feature type="transmembrane region" description="Helical" evidence="1">
    <location>
        <begin position="34"/>
        <end position="55"/>
    </location>
</feature>
<dbReference type="Proteomes" id="UP001207430">
    <property type="component" value="Unassembled WGS sequence"/>
</dbReference>
<dbReference type="EMBL" id="JANDBG010000009">
    <property type="protein sequence ID" value="MCX9002466.1"/>
    <property type="molecule type" value="Genomic_DNA"/>
</dbReference>
<dbReference type="RefSeq" id="WP_265640180.1">
    <property type="nucleotide sequence ID" value="NZ_JALGBJ010000106.1"/>
</dbReference>
<evidence type="ECO:0000256" key="1">
    <source>
        <dbReference type="SAM" id="Phobius"/>
    </source>
</evidence>
<organism evidence="2 3">
    <name type="scientific">Citrobacter portucalensis</name>
    <dbReference type="NCBI Taxonomy" id="1639133"/>
    <lineage>
        <taxon>Bacteria</taxon>
        <taxon>Pseudomonadati</taxon>
        <taxon>Pseudomonadota</taxon>
        <taxon>Gammaproteobacteria</taxon>
        <taxon>Enterobacterales</taxon>
        <taxon>Enterobacteriaceae</taxon>
        <taxon>Citrobacter</taxon>
        <taxon>Citrobacter freundii complex</taxon>
    </lineage>
</organism>
<keyword evidence="1" id="KW-0472">Membrane</keyword>